<keyword evidence="1" id="KW-0812">Transmembrane</keyword>
<evidence type="ECO:0000313" key="3">
    <source>
        <dbReference type="Proteomes" id="UP000076632"/>
    </source>
</evidence>
<keyword evidence="1" id="KW-1133">Transmembrane helix</keyword>
<feature type="transmembrane region" description="Helical" evidence="1">
    <location>
        <begin position="12"/>
        <end position="35"/>
    </location>
</feature>
<dbReference type="AlphaFoldDB" id="A0A165IC94"/>
<gene>
    <name evidence="2" type="ORF">L228DRAFT_102541</name>
</gene>
<dbReference type="InParanoid" id="A0A165IC94"/>
<keyword evidence="3" id="KW-1185">Reference proteome</keyword>
<protein>
    <submittedName>
        <fullName evidence="2">Uncharacterized protein</fullName>
    </submittedName>
</protein>
<sequence length="73" mass="8432">MFCLHRRACLGMICQGLINFHVMFMHVSVLFFTAYQTSSMSICNRCEACTICFISGFYWHIFCAAARHFGHVI</sequence>
<organism evidence="2 3">
    <name type="scientific">Xylona heveae (strain CBS 132557 / TC161)</name>
    <dbReference type="NCBI Taxonomy" id="1328760"/>
    <lineage>
        <taxon>Eukaryota</taxon>
        <taxon>Fungi</taxon>
        <taxon>Dikarya</taxon>
        <taxon>Ascomycota</taxon>
        <taxon>Pezizomycotina</taxon>
        <taxon>Xylonomycetes</taxon>
        <taxon>Xylonales</taxon>
        <taxon>Xylonaceae</taxon>
        <taxon>Xylona</taxon>
    </lineage>
</organism>
<dbReference type="GeneID" id="28894006"/>
<accession>A0A165IC94</accession>
<name>A0A165IC94_XYLHT</name>
<dbReference type="Proteomes" id="UP000076632">
    <property type="component" value="Unassembled WGS sequence"/>
</dbReference>
<reference evidence="2 3" key="1">
    <citation type="journal article" date="2016" name="Fungal Biol.">
        <title>The genome of Xylona heveae provides a window into fungal endophytism.</title>
        <authorList>
            <person name="Gazis R."/>
            <person name="Kuo A."/>
            <person name="Riley R."/>
            <person name="LaButti K."/>
            <person name="Lipzen A."/>
            <person name="Lin J."/>
            <person name="Amirebrahimi M."/>
            <person name="Hesse C.N."/>
            <person name="Spatafora J.W."/>
            <person name="Henrissat B."/>
            <person name="Hainaut M."/>
            <person name="Grigoriev I.V."/>
            <person name="Hibbett D.S."/>
        </authorList>
    </citation>
    <scope>NUCLEOTIDE SEQUENCE [LARGE SCALE GENOMIC DNA]</scope>
    <source>
        <strain evidence="2 3">TC161</strain>
    </source>
</reference>
<evidence type="ECO:0000313" key="2">
    <source>
        <dbReference type="EMBL" id="KZF24698.1"/>
    </source>
</evidence>
<dbReference type="EMBL" id="KV407456">
    <property type="protein sequence ID" value="KZF24698.1"/>
    <property type="molecule type" value="Genomic_DNA"/>
</dbReference>
<evidence type="ECO:0000256" key="1">
    <source>
        <dbReference type="SAM" id="Phobius"/>
    </source>
</evidence>
<proteinExistence type="predicted"/>
<keyword evidence="1" id="KW-0472">Membrane</keyword>
<dbReference type="RefSeq" id="XP_018190253.1">
    <property type="nucleotide sequence ID" value="XM_018328869.1"/>
</dbReference>